<feature type="active site" evidence="8">
    <location>
        <position position="341"/>
    </location>
</feature>
<evidence type="ECO:0000256" key="8">
    <source>
        <dbReference type="HAMAP-Rule" id="MF_00181"/>
    </source>
</evidence>
<dbReference type="Gene3D" id="3.40.220.10">
    <property type="entry name" value="Leucine Aminopeptidase, subunit E, domain 1"/>
    <property type="match status" value="1"/>
</dbReference>
<evidence type="ECO:0000256" key="4">
    <source>
        <dbReference type="ARBA" id="ARBA00022438"/>
    </source>
</evidence>
<evidence type="ECO:0000256" key="6">
    <source>
        <dbReference type="ARBA" id="ARBA00022801"/>
    </source>
</evidence>
<feature type="active site" evidence="8">
    <location>
        <position position="267"/>
    </location>
</feature>
<dbReference type="GO" id="GO:0006508">
    <property type="term" value="P:proteolysis"/>
    <property type="evidence" value="ECO:0007669"/>
    <property type="project" value="UniProtKB-KW"/>
</dbReference>
<evidence type="ECO:0000313" key="10">
    <source>
        <dbReference type="EMBL" id="SDL83934.1"/>
    </source>
</evidence>
<dbReference type="InterPro" id="IPR011356">
    <property type="entry name" value="Leucine_aapep/pepB"/>
</dbReference>
<dbReference type="EC" id="3.4.11.10" evidence="8"/>
<keyword evidence="5 8" id="KW-0645">Protease</keyword>
<feature type="binding site" evidence="8">
    <location>
        <position position="278"/>
    </location>
    <ligand>
        <name>Mn(2+)</name>
        <dbReference type="ChEBI" id="CHEBI:29035"/>
        <label>2</label>
    </ligand>
</feature>
<dbReference type="GO" id="GO:0005737">
    <property type="term" value="C:cytoplasm"/>
    <property type="evidence" value="ECO:0007669"/>
    <property type="project" value="UniProtKB-SubCell"/>
</dbReference>
<feature type="binding site" evidence="8">
    <location>
        <position position="260"/>
    </location>
    <ligand>
        <name>Mn(2+)</name>
        <dbReference type="ChEBI" id="CHEBI:29035"/>
        <label>2</label>
    </ligand>
</feature>
<feature type="binding site" evidence="8">
    <location>
        <position position="260"/>
    </location>
    <ligand>
        <name>Mn(2+)</name>
        <dbReference type="ChEBI" id="CHEBI:29035"/>
        <label>1</label>
    </ligand>
</feature>
<dbReference type="Pfam" id="PF02789">
    <property type="entry name" value="Peptidase_M17_N"/>
    <property type="match status" value="1"/>
</dbReference>
<dbReference type="SUPFAM" id="SSF52949">
    <property type="entry name" value="Macro domain-like"/>
    <property type="match status" value="1"/>
</dbReference>
<dbReference type="PANTHER" id="PTHR11963:SF23">
    <property type="entry name" value="CYTOSOL AMINOPEPTIDASE"/>
    <property type="match status" value="1"/>
</dbReference>
<keyword evidence="8" id="KW-0963">Cytoplasm</keyword>
<comment type="catalytic activity">
    <reaction evidence="1 8">
        <text>Release of an N-terminal amino acid, Xaa-|-Yaa-, in which Xaa is preferably Leu, but may be other amino acids including Pro although not Arg or Lys, and Yaa may be Pro. Amino acid amides and methyl esters are also readily hydrolyzed, but rates on arylamides are exceedingly low.</text>
        <dbReference type="EC" id="3.4.11.1"/>
    </reaction>
</comment>
<dbReference type="STRING" id="38302.SAMN04488535_0950"/>
<dbReference type="InterPro" id="IPR008283">
    <property type="entry name" value="Peptidase_M17_N"/>
</dbReference>
<dbReference type="RefSeq" id="WP_092149444.1">
    <property type="nucleotide sequence ID" value="NZ_LT629700.1"/>
</dbReference>
<sequence>MTFEVSLPARGTTVEVQFAAEVPADPGAVLVPVSSGDGLELPVTALSARGLLESLEAVGAKGAAGEVTRLLIDDRLTLSFGLGNSDDIDEEAVRRAAGALARSLSGVEHATITAELGIRPIVEGLLLGGYSYTGLKSPESTPEKVRITVVGGDEPAAREEFERAVIVAESTLLTRDLVNTPANFLYPESYARVMEEVAGQCGLDVEVYDEEYLEANSYGGILAVGKGSVRPPRLVHLVWNGGKEGGPVTAALVGKGITFDTGGISLKPAPQMEDMISDMGGSAAQLGAIAAAARLGIPARVEAWLPLAENMPSGSATHPGDVITHYGGLTSEVLNTDAEGRLVLADAIARASEDSPAYLIETATLTGAQMVALGTRTMGVMGSDEFRDRVAEIGREVGENAWAMPLLEEQNEDLKSPVADIRNVHNSRNGGMLYAGLYLSRFVHEDTEWVHMDVAGPAWNTGGAHGYTPKRATGTPVRTIVETLLALAE</sequence>
<feature type="binding site" evidence="8">
    <location>
        <position position="339"/>
    </location>
    <ligand>
        <name>Mn(2+)</name>
        <dbReference type="ChEBI" id="CHEBI:29035"/>
        <label>2</label>
    </ligand>
</feature>
<dbReference type="CDD" id="cd00433">
    <property type="entry name" value="Peptidase_M17"/>
    <property type="match status" value="1"/>
</dbReference>
<evidence type="ECO:0000256" key="7">
    <source>
        <dbReference type="ARBA" id="ARBA00049972"/>
    </source>
</evidence>
<evidence type="ECO:0000259" key="9">
    <source>
        <dbReference type="PROSITE" id="PS00631"/>
    </source>
</evidence>
<dbReference type="OrthoDB" id="9809354at2"/>
<protein>
    <recommendedName>
        <fullName evidence="8">Probable cytosol aminopeptidase</fullName>
        <ecNumber evidence="8">3.4.11.1</ecNumber>
    </recommendedName>
    <alternativeName>
        <fullName evidence="8">Leucine aminopeptidase</fullName>
        <shortName evidence="8">LAP</shortName>
        <ecNumber evidence="8">3.4.11.10</ecNumber>
    </alternativeName>
    <alternativeName>
        <fullName evidence="8">Leucyl aminopeptidase</fullName>
    </alternativeName>
</protein>
<dbReference type="AlphaFoldDB" id="A0A1G9NBV5"/>
<keyword evidence="8" id="KW-0479">Metal-binding</keyword>
<evidence type="ECO:0000256" key="5">
    <source>
        <dbReference type="ARBA" id="ARBA00022670"/>
    </source>
</evidence>
<dbReference type="HAMAP" id="MF_00181">
    <property type="entry name" value="Cytosol_peptidase_M17"/>
    <property type="match status" value="1"/>
</dbReference>
<dbReference type="Proteomes" id="UP000199350">
    <property type="component" value="Chromosome I"/>
</dbReference>
<dbReference type="PANTHER" id="PTHR11963">
    <property type="entry name" value="LEUCINE AMINOPEPTIDASE-RELATED"/>
    <property type="match status" value="1"/>
</dbReference>
<dbReference type="Gene3D" id="3.40.630.10">
    <property type="entry name" value="Zn peptidases"/>
    <property type="match status" value="1"/>
</dbReference>
<evidence type="ECO:0000256" key="3">
    <source>
        <dbReference type="ARBA" id="ARBA00009528"/>
    </source>
</evidence>
<keyword evidence="6 8" id="KW-0378">Hydrolase</keyword>
<evidence type="ECO:0000256" key="1">
    <source>
        <dbReference type="ARBA" id="ARBA00000135"/>
    </source>
</evidence>
<gene>
    <name evidence="8" type="primary">pepA</name>
    <name evidence="10" type="ORF">SAMN04488535_0950</name>
</gene>
<evidence type="ECO:0000256" key="2">
    <source>
        <dbReference type="ARBA" id="ARBA00000967"/>
    </source>
</evidence>
<evidence type="ECO:0000313" key="11">
    <source>
        <dbReference type="Proteomes" id="UP000199350"/>
    </source>
</evidence>
<accession>A0A1G9NBV5</accession>
<organism evidence="10 11">
    <name type="scientific">Corynebacterium mycetoides</name>
    <dbReference type="NCBI Taxonomy" id="38302"/>
    <lineage>
        <taxon>Bacteria</taxon>
        <taxon>Bacillati</taxon>
        <taxon>Actinomycetota</taxon>
        <taxon>Actinomycetes</taxon>
        <taxon>Mycobacteriales</taxon>
        <taxon>Corynebacteriaceae</taxon>
        <taxon>Corynebacterium</taxon>
    </lineage>
</organism>
<name>A0A1G9NBV5_9CORY</name>
<keyword evidence="4 8" id="KW-0031">Aminopeptidase</keyword>
<dbReference type="Pfam" id="PF00883">
    <property type="entry name" value="Peptidase_M17"/>
    <property type="match status" value="1"/>
</dbReference>
<keyword evidence="11" id="KW-1185">Reference proteome</keyword>
<feature type="binding site" evidence="8">
    <location>
        <position position="339"/>
    </location>
    <ligand>
        <name>Mn(2+)</name>
        <dbReference type="ChEBI" id="CHEBI:29035"/>
        <label>1</label>
    </ligand>
</feature>
<dbReference type="EMBL" id="LT629700">
    <property type="protein sequence ID" value="SDL83934.1"/>
    <property type="molecule type" value="Genomic_DNA"/>
</dbReference>
<comment type="subcellular location">
    <subcellularLocation>
        <location evidence="8">Cytoplasm</location>
    </subcellularLocation>
</comment>
<dbReference type="GO" id="GO:0030145">
    <property type="term" value="F:manganese ion binding"/>
    <property type="evidence" value="ECO:0007669"/>
    <property type="project" value="UniProtKB-UniRule"/>
</dbReference>
<keyword evidence="8" id="KW-0464">Manganese</keyword>
<dbReference type="PROSITE" id="PS00631">
    <property type="entry name" value="CYTOSOL_AP"/>
    <property type="match status" value="1"/>
</dbReference>
<feature type="binding site" evidence="8">
    <location>
        <position position="337"/>
    </location>
    <ligand>
        <name>Mn(2+)</name>
        <dbReference type="ChEBI" id="CHEBI:29035"/>
        <label>1</label>
    </ligand>
</feature>
<dbReference type="EC" id="3.4.11.1" evidence="8"/>
<feature type="domain" description="Cytosol aminopeptidase" evidence="9">
    <location>
        <begin position="335"/>
        <end position="342"/>
    </location>
</feature>
<dbReference type="GO" id="GO:0070006">
    <property type="term" value="F:metalloaminopeptidase activity"/>
    <property type="evidence" value="ECO:0007669"/>
    <property type="project" value="InterPro"/>
</dbReference>
<dbReference type="NCBIfam" id="NF002073">
    <property type="entry name" value="PRK00913.1-2"/>
    <property type="match status" value="1"/>
</dbReference>
<dbReference type="InterPro" id="IPR000819">
    <property type="entry name" value="Peptidase_M17_C"/>
</dbReference>
<dbReference type="PRINTS" id="PR00481">
    <property type="entry name" value="LAMNOPPTDASE"/>
</dbReference>
<proteinExistence type="inferred from homology"/>
<dbReference type="InterPro" id="IPR043472">
    <property type="entry name" value="Macro_dom-like"/>
</dbReference>
<feature type="binding site" evidence="8">
    <location>
        <position position="255"/>
    </location>
    <ligand>
        <name>Mn(2+)</name>
        <dbReference type="ChEBI" id="CHEBI:29035"/>
        <label>2</label>
    </ligand>
</feature>
<comment type="function">
    <text evidence="7 8">Presumably involved in the processing and regular turnover of intracellular proteins. Catalyzes the removal of unsubstituted N-terminal amino acids from various peptides.</text>
</comment>
<dbReference type="SUPFAM" id="SSF53187">
    <property type="entry name" value="Zn-dependent exopeptidases"/>
    <property type="match status" value="1"/>
</dbReference>
<comment type="similarity">
    <text evidence="3 8">Belongs to the peptidase M17 family.</text>
</comment>
<reference evidence="11" key="1">
    <citation type="submission" date="2016-10" db="EMBL/GenBank/DDBJ databases">
        <authorList>
            <person name="Varghese N."/>
            <person name="Submissions S."/>
        </authorList>
    </citation>
    <scope>NUCLEOTIDE SEQUENCE [LARGE SCALE GENOMIC DNA]</scope>
    <source>
        <strain evidence="11">DSM 20632</strain>
    </source>
</reference>
<comment type="cofactor">
    <cofactor evidence="8">
        <name>Mn(2+)</name>
        <dbReference type="ChEBI" id="CHEBI:29035"/>
    </cofactor>
    <text evidence="8">Binds 2 manganese ions per subunit.</text>
</comment>
<comment type="catalytic activity">
    <reaction evidence="2 8">
        <text>Release of an N-terminal amino acid, preferentially leucine, but not glutamic or aspartic acids.</text>
        <dbReference type="EC" id="3.4.11.10"/>
    </reaction>
</comment>
<dbReference type="InterPro" id="IPR023042">
    <property type="entry name" value="Peptidase_M17_leu_NH2_pept"/>
</dbReference>